<name>A0A1F6CRL6_9BACT</name>
<accession>A0A1F6CRL6</accession>
<evidence type="ECO:0000256" key="1">
    <source>
        <dbReference type="ARBA" id="ARBA00009518"/>
    </source>
</evidence>
<evidence type="ECO:0000256" key="9">
    <source>
        <dbReference type="ARBA" id="ARBA00023125"/>
    </source>
</evidence>
<feature type="binding site" evidence="13">
    <location>
        <position position="7"/>
    </location>
    <ligand>
        <name>Mg(2+)</name>
        <dbReference type="ChEBI" id="CHEBI:18420"/>
        <label>1</label>
    </ligand>
</feature>
<feature type="binding site" evidence="13">
    <location>
        <position position="67"/>
    </location>
    <ligand>
        <name>Mg(2+)</name>
        <dbReference type="ChEBI" id="CHEBI:18420"/>
        <label>2</label>
    </ligand>
</feature>
<dbReference type="GO" id="GO:0006281">
    <property type="term" value="P:DNA repair"/>
    <property type="evidence" value="ECO:0007669"/>
    <property type="project" value="UniProtKB-UniRule"/>
</dbReference>
<feature type="active site" evidence="13">
    <location>
        <position position="7"/>
    </location>
</feature>
<dbReference type="GO" id="GO:0000287">
    <property type="term" value="F:magnesium ion binding"/>
    <property type="evidence" value="ECO:0007669"/>
    <property type="project" value="UniProtKB-UniRule"/>
</dbReference>
<evidence type="ECO:0000256" key="13">
    <source>
        <dbReference type="HAMAP-Rule" id="MF_00034"/>
    </source>
</evidence>
<keyword evidence="5 13" id="KW-0255">Endonuclease</keyword>
<evidence type="ECO:0000256" key="12">
    <source>
        <dbReference type="ARBA" id="ARBA00029354"/>
    </source>
</evidence>
<dbReference type="Proteomes" id="UP000176445">
    <property type="component" value="Unassembled WGS sequence"/>
</dbReference>
<dbReference type="PRINTS" id="PR00696">
    <property type="entry name" value="RSOLVASERUVC"/>
</dbReference>
<evidence type="ECO:0000256" key="8">
    <source>
        <dbReference type="ARBA" id="ARBA00022842"/>
    </source>
</evidence>
<comment type="caution">
    <text evidence="15">The sequence shown here is derived from an EMBL/GenBank/DDBJ whole genome shotgun (WGS) entry which is preliminary data.</text>
</comment>
<comment type="subunit">
    <text evidence="13">Homodimer which binds Holliday junction (HJ) DNA. The HJ becomes 2-fold symmetrical on binding to RuvC with unstacked arms; it has a different conformation from HJ DNA in complex with RuvA. In the full resolvosome a probable DNA-RuvA(4)-RuvB(12)-RuvC(2) complex forms which resolves the HJ.</text>
</comment>
<keyword evidence="10 13" id="KW-0233">DNA recombination</keyword>
<proteinExistence type="inferred from homology"/>
<dbReference type="GO" id="GO:0005737">
    <property type="term" value="C:cytoplasm"/>
    <property type="evidence" value="ECO:0007669"/>
    <property type="project" value="UniProtKB-SubCell"/>
</dbReference>
<comment type="catalytic activity">
    <reaction evidence="12 13">
        <text>Endonucleolytic cleavage at a junction such as a reciprocal single-stranded crossover between two homologous DNA duplexes (Holliday junction).</text>
        <dbReference type="EC" id="3.1.21.10"/>
    </reaction>
</comment>
<keyword evidence="8 13" id="KW-0460">Magnesium</keyword>
<evidence type="ECO:0000256" key="10">
    <source>
        <dbReference type="ARBA" id="ARBA00023172"/>
    </source>
</evidence>
<dbReference type="PANTHER" id="PTHR30194">
    <property type="entry name" value="CROSSOVER JUNCTION ENDODEOXYRIBONUCLEASE RUVC"/>
    <property type="match status" value="1"/>
</dbReference>
<evidence type="ECO:0000256" key="2">
    <source>
        <dbReference type="ARBA" id="ARBA00022490"/>
    </source>
</evidence>
<dbReference type="GO" id="GO:0048476">
    <property type="term" value="C:Holliday junction resolvase complex"/>
    <property type="evidence" value="ECO:0007669"/>
    <property type="project" value="UniProtKB-UniRule"/>
</dbReference>
<dbReference type="FunFam" id="3.30.420.10:FF:000002">
    <property type="entry name" value="Crossover junction endodeoxyribonuclease RuvC"/>
    <property type="match status" value="1"/>
</dbReference>
<dbReference type="CDD" id="cd16962">
    <property type="entry name" value="RuvC"/>
    <property type="match status" value="1"/>
</dbReference>
<evidence type="ECO:0000313" key="16">
    <source>
        <dbReference type="Proteomes" id="UP000176445"/>
    </source>
</evidence>
<dbReference type="Pfam" id="PF02075">
    <property type="entry name" value="RuvC"/>
    <property type="match status" value="1"/>
</dbReference>
<organism evidence="15 16">
    <name type="scientific">Candidatus Kaiserbacteria bacterium RIFCSPHIGHO2_01_FULL_54_36b</name>
    <dbReference type="NCBI Taxonomy" id="1798483"/>
    <lineage>
        <taxon>Bacteria</taxon>
        <taxon>Candidatus Kaiseribacteriota</taxon>
    </lineage>
</organism>
<dbReference type="InterPro" id="IPR012337">
    <property type="entry name" value="RNaseH-like_sf"/>
</dbReference>
<dbReference type="HAMAP" id="MF_00034">
    <property type="entry name" value="RuvC"/>
    <property type="match status" value="1"/>
</dbReference>
<dbReference type="GO" id="GO:0008821">
    <property type="term" value="F:crossover junction DNA endonuclease activity"/>
    <property type="evidence" value="ECO:0007669"/>
    <property type="project" value="UniProtKB-UniRule"/>
</dbReference>
<evidence type="ECO:0000313" key="15">
    <source>
        <dbReference type="EMBL" id="OGG51794.1"/>
    </source>
</evidence>
<sequence length="159" mass="17363">MRVLGLDPGIARMGYGVLEASRNLVTGCQFGCITTSKTISQPDRLALIRGELVRLIKRTKPDIIAVEKLFFQKNVKTALVVGEARGVALLSAAEAGVPIREFTPLEVKQAVTGYGRAEKGQVQRMLKILLELKTIPKQDDAADALAVAYTAWLTERSRI</sequence>
<keyword evidence="9 13" id="KW-0238">DNA-binding</keyword>
<evidence type="ECO:0000256" key="6">
    <source>
        <dbReference type="ARBA" id="ARBA00022763"/>
    </source>
</evidence>
<gene>
    <name evidence="13" type="primary">ruvC</name>
    <name evidence="15" type="ORF">A2704_04110</name>
</gene>
<dbReference type="GO" id="GO:0003677">
    <property type="term" value="F:DNA binding"/>
    <property type="evidence" value="ECO:0007669"/>
    <property type="project" value="UniProtKB-KW"/>
</dbReference>
<dbReference type="InterPro" id="IPR002176">
    <property type="entry name" value="X-over_junc_endoDNase_RuvC"/>
</dbReference>
<comment type="function">
    <text evidence="13">The RuvA-RuvB-RuvC complex processes Holliday junction (HJ) DNA during genetic recombination and DNA repair. Endonuclease that resolves HJ intermediates. Cleaves cruciform DNA by making single-stranded nicks across the HJ at symmetrical positions within the homologous arms, yielding a 5'-phosphate and a 3'-hydroxyl group; requires a central core of homology in the junction. The consensus cleavage sequence is 5'-(A/T)TT(C/G)-3'. Cleavage occurs on the 3'-side of the TT dinucleotide at the point of strand exchange. HJ branch migration catalyzed by RuvA-RuvB allows RuvC to scan DNA until it finds its consensus sequence, where it cleaves and resolves the cruciform DNA.</text>
</comment>
<reference evidence="15 16" key="1">
    <citation type="journal article" date="2016" name="Nat. Commun.">
        <title>Thousands of microbial genomes shed light on interconnected biogeochemical processes in an aquifer system.</title>
        <authorList>
            <person name="Anantharaman K."/>
            <person name="Brown C.T."/>
            <person name="Hug L.A."/>
            <person name="Sharon I."/>
            <person name="Castelle C.J."/>
            <person name="Probst A.J."/>
            <person name="Thomas B.C."/>
            <person name="Singh A."/>
            <person name="Wilkins M.J."/>
            <person name="Karaoz U."/>
            <person name="Brodie E.L."/>
            <person name="Williams K.H."/>
            <person name="Hubbard S.S."/>
            <person name="Banfield J.F."/>
        </authorList>
    </citation>
    <scope>NUCLEOTIDE SEQUENCE [LARGE SCALE GENOMIC DNA]</scope>
</reference>
<evidence type="ECO:0000256" key="14">
    <source>
        <dbReference type="NCBIfam" id="TIGR00228"/>
    </source>
</evidence>
<dbReference type="AlphaFoldDB" id="A0A1F6CRL6"/>
<protein>
    <recommendedName>
        <fullName evidence="13 14">Crossover junction endodeoxyribonuclease RuvC</fullName>
        <ecNumber evidence="13 14">3.1.21.10</ecNumber>
    </recommendedName>
    <alternativeName>
        <fullName evidence="13">Holliday junction nuclease RuvC</fullName>
    </alternativeName>
    <alternativeName>
        <fullName evidence="13">Holliday junction resolvase RuvC</fullName>
    </alternativeName>
</protein>
<evidence type="ECO:0000256" key="5">
    <source>
        <dbReference type="ARBA" id="ARBA00022759"/>
    </source>
</evidence>
<keyword evidence="2 13" id="KW-0963">Cytoplasm</keyword>
<keyword evidence="6 13" id="KW-0227">DNA damage</keyword>
<evidence type="ECO:0000256" key="7">
    <source>
        <dbReference type="ARBA" id="ARBA00022801"/>
    </source>
</evidence>
<evidence type="ECO:0000256" key="11">
    <source>
        <dbReference type="ARBA" id="ARBA00023204"/>
    </source>
</evidence>
<keyword evidence="7 13" id="KW-0378">Hydrolase</keyword>
<dbReference type="EMBL" id="MFKW01000015">
    <property type="protein sequence ID" value="OGG51794.1"/>
    <property type="molecule type" value="Genomic_DNA"/>
</dbReference>
<dbReference type="NCBIfam" id="NF000711">
    <property type="entry name" value="PRK00039.2-1"/>
    <property type="match status" value="1"/>
</dbReference>
<keyword evidence="11 13" id="KW-0234">DNA repair</keyword>
<feature type="active site" evidence="13">
    <location>
        <position position="67"/>
    </location>
</feature>
<dbReference type="InterPro" id="IPR020563">
    <property type="entry name" value="X-over_junc_endoDNase_Mg_BS"/>
</dbReference>
<dbReference type="SUPFAM" id="SSF53098">
    <property type="entry name" value="Ribonuclease H-like"/>
    <property type="match status" value="1"/>
</dbReference>
<keyword evidence="4 13" id="KW-0479">Metal-binding</keyword>
<dbReference type="InterPro" id="IPR036397">
    <property type="entry name" value="RNaseH_sf"/>
</dbReference>
<dbReference type="NCBIfam" id="TIGR00228">
    <property type="entry name" value="ruvC"/>
    <property type="match status" value="1"/>
</dbReference>
<dbReference type="PROSITE" id="PS01321">
    <property type="entry name" value="RUVC"/>
    <property type="match status" value="1"/>
</dbReference>
<dbReference type="Gene3D" id="3.30.420.10">
    <property type="entry name" value="Ribonuclease H-like superfamily/Ribonuclease H"/>
    <property type="match status" value="1"/>
</dbReference>
<dbReference type="EC" id="3.1.21.10" evidence="13 14"/>
<comment type="subcellular location">
    <subcellularLocation>
        <location evidence="13">Cytoplasm</location>
    </subcellularLocation>
</comment>
<dbReference type="GO" id="GO:0006310">
    <property type="term" value="P:DNA recombination"/>
    <property type="evidence" value="ECO:0007669"/>
    <property type="project" value="UniProtKB-UniRule"/>
</dbReference>
<feature type="active site" evidence="13">
    <location>
        <position position="140"/>
    </location>
</feature>
<evidence type="ECO:0000256" key="3">
    <source>
        <dbReference type="ARBA" id="ARBA00022722"/>
    </source>
</evidence>
<dbReference type="PANTHER" id="PTHR30194:SF3">
    <property type="entry name" value="CROSSOVER JUNCTION ENDODEOXYRIBONUCLEASE RUVC"/>
    <property type="match status" value="1"/>
</dbReference>
<comment type="cofactor">
    <cofactor evidence="13">
        <name>Mg(2+)</name>
        <dbReference type="ChEBI" id="CHEBI:18420"/>
    </cofactor>
    <text evidence="13">Binds 2 Mg(2+) ion per subunit.</text>
</comment>
<keyword evidence="3 13" id="KW-0540">Nuclease</keyword>
<comment type="similarity">
    <text evidence="1 13">Belongs to the RuvC family.</text>
</comment>
<feature type="binding site" evidence="13">
    <location>
        <position position="140"/>
    </location>
    <ligand>
        <name>Mg(2+)</name>
        <dbReference type="ChEBI" id="CHEBI:18420"/>
        <label>1</label>
    </ligand>
</feature>
<evidence type="ECO:0000256" key="4">
    <source>
        <dbReference type="ARBA" id="ARBA00022723"/>
    </source>
</evidence>